<gene>
    <name evidence="3" type="ORF">EJB19_07705</name>
</gene>
<accession>A0AA94EZM2</accession>
<dbReference type="PANTHER" id="PTHR10587">
    <property type="entry name" value="GLYCOSYL TRANSFERASE-RELATED"/>
    <property type="match status" value="1"/>
</dbReference>
<dbReference type="InterPro" id="IPR011330">
    <property type="entry name" value="Glyco_hydro/deAcase_b/a-brl"/>
</dbReference>
<keyword evidence="1" id="KW-1133">Transmembrane helix</keyword>
<evidence type="ECO:0000259" key="2">
    <source>
        <dbReference type="PROSITE" id="PS51677"/>
    </source>
</evidence>
<evidence type="ECO:0000256" key="1">
    <source>
        <dbReference type="SAM" id="Phobius"/>
    </source>
</evidence>
<dbReference type="AlphaFoldDB" id="A0AA94EZM2"/>
<reference evidence="3" key="1">
    <citation type="submission" date="2018-12" db="EMBL/GenBank/DDBJ databases">
        <title>Draft genome sequence of Flaovobacterium columnare BGFS27 isolated from channel catfish in Alabama.</title>
        <authorList>
            <person name="Cai W."/>
            <person name="Arias C."/>
        </authorList>
    </citation>
    <scope>NUCLEOTIDE SEQUENCE [LARGE SCALE GENOMIC DNA]</scope>
    <source>
        <strain evidence="3">BGFS27</strain>
    </source>
</reference>
<dbReference type="InterPro" id="IPR002509">
    <property type="entry name" value="NODB_dom"/>
</dbReference>
<dbReference type="Pfam" id="PF01522">
    <property type="entry name" value="Polysacc_deac_1"/>
    <property type="match status" value="1"/>
</dbReference>
<evidence type="ECO:0000313" key="3">
    <source>
        <dbReference type="EMBL" id="RVU88081.1"/>
    </source>
</evidence>
<sequence>MLKHTYLSFLFFLLLPLFIYWQMPWWVYLILIHIYISCTAWGAFDIRLGYFLPTINSFKTNKKIIALTFDDGPTEFTPKILDLLKQHQIKATFFCIGKQLEKYPKIAQRIVAEGHIIANHTYSHSNRMGFFRKKKILKEFDQTDQLIQELTTQKNKFFRPPFGVTNPHIARAVREKNYQVIGWTIRSLDTVIEDENKILDRIIFRLEKGKIILLHDISQKTVNVLARLLVFLSKNQYETITIEELENNN</sequence>
<dbReference type="SUPFAM" id="SSF88713">
    <property type="entry name" value="Glycoside hydrolase/deacetylase"/>
    <property type="match status" value="1"/>
</dbReference>
<keyword evidence="1" id="KW-0812">Transmembrane</keyword>
<dbReference type="InterPro" id="IPR050248">
    <property type="entry name" value="Polysacc_deacetylase_ArnD"/>
</dbReference>
<proteinExistence type="predicted"/>
<dbReference type="PROSITE" id="PS51677">
    <property type="entry name" value="NODB"/>
    <property type="match status" value="1"/>
</dbReference>
<keyword evidence="1" id="KW-0472">Membrane</keyword>
<dbReference type="CDD" id="cd10917">
    <property type="entry name" value="CE4_NodB_like_6s_7s"/>
    <property type="match status" value="1"/>
</dbReference>
<dbReference type="EMBL" id="RWGX01000004">
    <property type="protein sequence ID" value="RVU88081.1"/>
    <property type="molecule type" value="Genomic_DNA"/>
</dbReference>
<dbReference type="GO" id="GO:0005975">
    <property type="term" value="P:carbohydrate metabolic process"/>
    <property type="evidence" value="ECO:0007669"/>
    <property type="project" value="InterPro"/>
</dbReference>
<organism evidence="3">
    <name type="scientific">Flavobacterium columnare</name>
    <dbReference type="NCBI Taxonomy" id="996"/>
    <lineage>
        <taxon>Bacteria</taxon>
        <taxon>Pseudomonadati</taxon>
        <taxon>Bacteroidota</taxon>
        <taxon>Flavobacteriia</taxon>
        <taxon>Flavobacteriales</taxon>
        <taxon>Flavobacteriaceae</taxon>
        <taxon>Flavobacterium</taxon>
    </lineage>
</organism>
<protein>
    <submittedName>
        <fullName evidence="3">Polysaccharide deacetylase family protein</fullName>
    </submittedName>
</protein>
<dbReference type="GO" id="GO:0016810">
    <property type="term" value="F:hydrolase activity, acting on carbon-nitrogen (but not peptide) bonds"/>
    <property type="evidence" value="ECO:0007669"/>
    <property type="project" value="InterPro"/>
</dbReference>
<comment type="caution">
    <text evidence="3">The sequence shown here is derived from an EMBL/GenBank/DDBJ whole genome shotgun (WGS) entry which is preliminary data.</text>
</comment>
<feature type="domain" description="NodB homology" evidence="2">
    <location>
        <begin position="63"/>
        <end position="240"/>
    </location>
</feature>
<dbReference type="Gene3D" id="3.20.20.370">
    <property type="entry name" value="Glycoside hydrolase/deacetylase"/>
    <property type="match status" value="1"/>
</dbReference>
<feature type="transmembrane region" description="Helical" evidence="1">
    <location>
        <begin position="7"/>
        <end position="23"/>
    </location>
</feature>
<name>A0AA94EZM2_9FLAO</name>